<sequence>MVRKTMTVKALGAVSLLALAGCMGGGGGGGIVEPVPLTFSEMNRQGDILASAFANSTITSPATLPTSGAAVYRGFADIDPNPGGTILGQMDMDVNFRTNRVSGDIDNLRTANSTIPGRITISNGVINRNAGTNFAAFEVDLGGSITDGQGRLAVSGDMDGAFHRQGTLVGARGDGRFTGPGRNIPFDIQVVGER</sequence>
<feature type="signal peptide" evidence="1">
    <location>
        <begin position="1"/>
        <end position="20"/>
    </location>
</feature>
<dbReference type="Proteomes" id="UP000268016">
    <property type="component" value="Unassembled WGS sequence"/>
</dbReference>
<comment type="caution">
    <text evidence="2">The sequence shown here is derived from an EMBL/GenBank/DDBJ whole genome shotgun (WGS) entry which is preliminary data.</text>
</comment>
<name>A0A3N2QTE4_9RHOB</name>
<keyword evidence="3" id="KW-1185">Reference proteome</keyword>
<dbReference type="EMBL" id="RDRB01000009">
    <property type="protein sequence ID" value="ROT98491.1"/>
    <property type="molecule type" value="Genomic_DNA"/>
</dbReference>
<evidence type="ECO:0000256" key="1">
    <source>
        <dbReference type="SAM" id="SignalP"/>
    </source>
</evidence>
<organism evidence="2 3">
    <name type="scientific">Histidinibacterium lentulum</name>
    <dbReference type="NCBI Taxonomy" id="2480588"/>
    <lineage>
        <taxon>Bacteria</taxon>
        <taxon>Pseudomonadati</taxon>
        <taxon>Pseudomonadota</taxon>
        <taxon>Alphaproteobacteria</taxon>
        <taxon>Rhodobacterales</taxon>
        <taxon>Paracoccaceae</taxon>
        <taxon>Histidinibacterium</taxon>
    </lineage>
</organism>
<dbReference type="SUPFAM" id="SSF56925">
    <property type="entry name" value="OMPA-like"/>
    <property type="match status" value="1"/>
</dbReference>
<proteinExistence type="predicted"/>
<protein>
    <recommendedName>
        <fullName evidence="4">Transferrin-binding protein B C-lobe/N-lobe beta barrel domain-containing protein</fullName>
    </recommendedName>
</protein>
<evidence type="ECO:0000313" key="2">
    <source>
        <dbReference type="EMBL" id="ROT98491.1"/>
    </source>
</evidence>
<reference evidence="2 3" key="1">
    <citation type="submission" date="2018-10" db="EMBL/GenBank/DDBJ databases">
        <title>Histidinibacterium lentulum gen. nov., sp. nov., a marine bacterium from the culture broth of Picochlorum sp. 122.</title>
        <authorList>
            <person name="Wang G."/>
        </authorList>
    </citation>
    <scope>NUCLEOTIDE SEQUENCE [LARGE SCALE GENOMIC DNA]</scope>
    <source>
        <strain evidence="2 3">B17</strain>
    </source>
</reference>
<dbReference type="OrthoDB" id="7873147at2"/>
<dbReference type="InterPro" id="IPR011250">
    <property type="entry name" value="OMP/PagP_B-barrel"/>
</dbReference>
<evidence type="ECO:0008006" key="4">
    <source>
        <dbReference type="Google" id="ProtNLM"/>
    </source>
</evidence>
<dbReference type="PROSITE" id="PS51257">
    <property type="entry name" value="PROKAR_LIPOPROTEIN"/>
    <property type="match status" value="1"/>
</dbReference>
<evidence type="ECO:0000313" key="3">
    <source>
        <dbReference type="Proteomes" id="UP000268016"/>
    </source>
</evidence>
<accession>A0A3N2QTE4</accession>
<gene>
    <name evidence="2" type="ORF">EAT49_16240</name>
</gene>
<feature type="chain" id="PRO_5018259401" description="Transferrin-binding protein B C-lobe/N-lobe beta barrel domain-containing protein" evidence="1">
    <location>
        <begin position="21"/>
        <end position="194"/>
    </location>
</feature>
<dbReference type="Gene3D" id="2.40.160.90">
    <property type="match status" value="1"/>
</dbReference>
<dbReference type="AlphaFoldDB" id="A0A3N2QTE4"/>
<keyword evidence="1" id="KW-0732">Signal</keyword>
<dbReference type="RefSeq" id="WP_123643358.1">
    <property type="nucleotide sequence ID" value="NZ_ML119089.1"/>
</dbReference>